<feature type="compositionally biased region" description="Polar residues" evidence="5">
    <location>
        <begin position="126"/>
        <end position="150"/>
    </location>
</feature>
<dbReference type="EMBL" id="LK033820">
    <property type="protein sequence ID" value="CDY59909.1"/>
    <property type="molecule type" value="Genomic_DNA"/>
</dbReference>
<evidence type="ECO:0000259" key="6">
    <source>
        <dbReference type="PROSITE" id="PS50600"/>
    </source>
</evidence>
<keyword evidence="2" id="KW-0645">Protease</keyword>
<dbReference type="GO" id="GO:0006508">
    <property type="term" value="P:proteolysis"/>
    <property type="evidence" value="ECO:0007669"/>
    <property type="project" value="UniProtKB-KW"/>
</dbReference>
<dbReference type="InterPro" id="IPR038765">
    <property type="entry name" value="Papain-like_cys_pep_sf"/>
</dbReference>
<dbReference type="Gene3D" id="3.30.310.130">
    <property type="entry name" value="Ubiquitin-related"/>
    <property type="match status" value="1"/>
</dbReference>
<dbReference type="Gramene" id="CDY59909">
    <property type="protein sequence ID" value="CDY59909"/>
    <property type="gene ID" value="GSBRNA2T00027889001"/>
</dbReference>
<protein>
    <submittedName>
        <fullName evidence="7">BnaA09g14270D protein</fullName>
    </submittedName>
</protein>
<evidence type="ECO:0000313" key="8">
    <source>
        <dbReference type="Proteomes" id="UP000028999"/>
    </source>
</evidence>
<dbReference type="OMA" id="QKNEWRI"/>
<reference evidence="7 8" key="1">
    <citation type="journal article" date="2014" name="Science">
        <title>Plant genetics. Early allopolyploid evolution in the post-Neolithic Brassica napus oilseed genome.</title>
        <authorList>
            <person name="Chalhoub B."/>
            <person name="Denoeud F."/>
            <person name="Liu S."/>
            <person name="Parkin I.A."/>
            <person name="Tang H."/>
            <person name="Wang X."/>
            <person name="Chiquet J."/>
            <person name="Belcram H."/>
            <person name="Tong C."/>
            <person name="Samans B."/>
            <person name="Correa M."/>
            <person name="Da Silva C."/>
            <person name="Just J."/>
            <person name="Falentin C."/>
            <person name="Koh C.S."/>
            <person name="Le Clainche I."/>
            <person name="Bernard M."/>
            <person name="Bento P."/>
            <person name="Noel B."/>
            <person name="Labadie K."/>
            <person name="Alberti A."/>
            <person name="Charles M."/>
            <person name="Arnaud D."/>
            <person name="Guo H."/>
            <person name="Daviaud C."/>
            <person name="Alamery S."/>
            <person name="Jabbari K."/>
            <person name="Zhao M."/>
            <person name="Edger P.P."/>
            <person name="Chelaifa H."/>
            <person name="Tack D."/>
            <person name="Lassalle G."/>
            <person name="Mestiri I."/>
            <person name="Schnel N."/>
            <person name="Le Paslier M.C."/>
            <person name="Fan G."/>
            <person name="Renault V."/>
            <person name="Bayer P.E."/>
            <person name="Golicz A.A."/>
            <person name="Manoli S."/>
            <person name="Lee T.H."/>
            <person name="Thi V.H."/>
            <person name="Chalabi S."/>
            <person name="Hu Q."/>
            <person name="Fan C."/>
            <person name="Tollenaere R."/>
            <person name="Lu Y."/>
            <person name="Battail C."/>
            <person name="Shen J."/>
            <person name="Sidebottom C.H."/>
            <person name="Wang X."/>
            <person name="Canaguier A."/>
            <person name="Chauveau A."/>
            <person name="Berard A."/>
            <person name="Deniot G."/>
            <person name="Guan M."/>
            <person name="Liu Z."/>
            <person name="Sun F."/>
            <person name="Lim Y.P."/>
            <person name="Lyons E."/>
            <person name="Town C.D."/>
            <person name="Bancroft I."/>
            <person name="Wang X."/>
            <person name="Meng J."/>
            <person name="Ma J."/>
            <person name="Pires J.C."/>
            <person name="King G.J."/>
            <person name="Brunel D."/>
            <person name="Delourme R."/>
            <person name="Renard M."/>
            <person name="Aury J.M."/>
            <person name="Adams K.L."/>
            <person name="Batley J."/>
            <person name="Snowdon R.J."/>
            <person name="Tost J."/>
            <person name="Edwards D."/>
            <person name="Zhou Y."/>
            <person name="Hua W."/>
            <person name="Sharpe A.G."/>
            <person name="Paterson A.H."/>
            <person name="Guan C."/>
            <person name="Wincker P."/>
        </authorList>
    </citation>
    <scope>NUCLEOTIDE SEQUENCE [LARGE SCALE GENOMIC DNA]</scope>
    <source>
        <strain evidence="8">cv. Darmor-bzh</strain>
    </source>
</reference>
<dbReference type="PaxDb" id="3708-A0A078J644"/>
<dbReference type="PROSITE" id="PS50600">
    <property type="entry name" value="ULP_PROTEASE"/>
    <property type="match status" value="2"/>
</dbReference>
<dbReference type="PANTHER" id="PTHR46915:SF2">
    <property type="entry name" value="UBIQUITIN-LIKE PROTEASE 4"/>
    <property type="match status" value="1"/>
</dbReference>
<feature type="region of interest" description="Disordered" evidence="5">
    <location>
        <begin position="240"/>
        <end position="293"/>
    </location>
</feature>
<evidence type="ECO:0000256" key="2">
    <source>
        <dbReference type="ARBA" id="ARBA00022670"/>
    </source>
</evidence>
<dbReference type="PANTHER" id="PTHR46915">
    <property type="entry name" value="UBIQUITIN-LIKE PROTEASE 4-RELATED"/>
    <property type="match status" value="1"/>
</dbReference>
<dbReference type="Pfam" id="PF02902">
    <property type="entry name" value="Peptidase_C48"/>
    <property type="match status" value="2"/>
</dbReference>
<dbReference type="MEROPS" id="C48.A04"/>
<accession>A0A078J644</accession>
<keyword evidence="3" id="KW-0378">Hydrolase</keyword>
<evidence type="ECO:0000313" key="7">
    <source>
        <dbReference type="EMBL" id="CDY59909.1"/>
    </source>
</evidence>
<organism evidence="7 8">
    <name type="scientific">Brassica napus</name>
    <name type="common">Rape</name>
    <dbReference type="NCBI Taxonomy" id="3708"/>
    <lineage>
        <taxon>Eukaryota</taxon>
        <taxon>Viridiplantae</taxon>
        <taxon>Streptophyta</taxon>
        <taxon>Embryophyta</taxon>
        <taxon>Tracheophyta</taxon>
        <taxon>Spermatophyta</taxon>
        <taxon>Magnoliopsida</taxon>
        <taxon>eudicotyledons</taxon>
        <taxon>Gunneridae</taxon>
        <taxon>Pentapetalae</taxon>
        <taxon>rosids</taxon>
        <taxon>malvids</taxon>
        <taxon>Brassicales</taxon>
        <taxon>Brassicaceae</taxon>
        <taxon>Brassiceae</taxon>
        <taxon>Brassica</taxon>
    </lineage>
</organism>
<feature type="compositionally biased region" description="Basic and acidic residues" evidence="5">
    <location>
        <begin position="1"/>
        <end position="20"/>
    </location>
</feature>
<feature type="region of interest" description="Disordered" evidence="5">
    <location>
        <begin position="1"/>
        <end position="22"/>
    </location>
</feature>
<gene>
    <name evidence="7" type="primary">BnaA09g14270D</name>
    <name evidence="7" type="ORF">GSBRNA2T00027889001</name>
</gene>
<dbReference type="GO" id="GO:0070139">
    <property type="term" value="F:SUMO-specific endopeptidase activity"/>
    <property type="evidence" value="ECO:0000318"/>
    <property type="project" value="GO_Central"/>
</dbReference>
<dbReference type="InterPro" id="IPR003653">
    <property type="entry name" value="Peptidase_C48_C"/>
</dbReference>
<feature type="region of interest" description="Disordered" evidence="5">
    <location>
        <begin position="702"/>
        <end position="722"/>
    </location>
</feature>
<dbReference type="Gene3D" id="1.10.418.20">
    <property type="match status" value="1"/>
</dbReference>
<evidence type="ECO:0000256" key="5">
    <source>
        <dbReference type="SAM" id="MobiDB-lite"/>
    </source>
</evidence>
<sequence>MTKGKHEVEKESDSSDKKAFTIDWNSVLEDDAGGGGKEHQVPELVIVNTQNPLPGDQMDCHRNLTDHALDELLERNKSHLVKLGPGLPDNGEKIRLNIASLEAEKQRRVLHRSNMDADRSSKLMHASTSGSDVFTRGNAASTEASRQTNTDSKEVSRSTFAAVFSKPKPDNTQSTKAFCKELEDLGCASVKPKAEKKIVTRQKNEWRILSKAVEEKQTGNHKSNGSYGKKKYKESCTYSLLDDDDDDSNGHKTPKEWSWEEYPSQSSKRRKKADDSVINIDEEEPQPSTVADQTVELPEGLQEDICYPSSDDPHFVQVCLKDLECLAPQEFLNSPVMNFYIRCLVLFLQEQQVSNYCHFFNTYFYKKLSDAVTNKGNDKAASFLKLRRWWKGIDLFRKAYIFIPIHEDVHWSLVIVCIPDKEDESGLTILHLDSLGVHPKRSIVENVKSLQEDICYPSSDDPHFVQVCLKDLECLAPQEFLNSPVMNFYIRFLQEQQVSNYCHFFNTYFYKKLSDAVTNKGNDKAASFLKLRRWWKGIDLFRKAYIFIPIHEDVHWSLIIVCIPDKEDESGLTILHLDSLGVHPKRSIVENVKRFLKDEWNFLNQDDDYSSNLPISAKLWRNLPRRINEADIKVPQQKNDFDCGPFVLFFIKRFIEEAPQRLKRKDLGMFDKKWFKPDEASALRTEIRNTLIDLFCVSDQTDRHNDPSDNNGASKSRDSSPL</sequence>
<name>A0A078J644_BRANA</name>
<dbReference type="GO" id="GO:0016929">
    <property type="term" value="F:deSUMOylase activity"/>
    <property type="evidence" value="ECO:0000318"/>
    <property type="project" value="GO_Central"/>
</dbReference>
<feature type="domain" description="Ubiquitin-like protease family profile" evidence="6">
    <location>
        <begin position="316"/>
        <end position="466"/>
    </location>
</feature>
<dbReference type="SUPFAM" id="SSF54001">
    <property type="entry name" value="Cysteine proteinases"/>
    <property type="match status" value="2"/>
</dbReference>
<feature type="region of interest" description="Disordered" evidence="5">
    <location>
        <begin position="116"/>
        <end position="173"/>
    </location>
</feature>
<evidence type="ECO:0000256" key="1">
    <source>
        <dbReference type="ARBA" id="ARBA00005234"/>
    </source>
</evidence>
<comment type="similarity">
    <text evidence="1">Belongs to the peptidase C48 family.</text>
</comment>
<dbReference type="Proteomes" id="UP000028999">
    <property type="component" value="Unassembled WGS sequence"/>
</dbReference>
<feature type="domain" description="Ubiquitin-like protease family profile" evidence="6">
    <location>
        <begin position="465"/>
        <end position="654"/>
    </location>
</feature>
<dbReference type="Gene3D" id="3.40.395.10">
    <property type="entry name" value="Adenoviral Proteinase, Chain A"/>
    <property type="match status" value="1"/>
</dbReference>
<dbReference type="GO" id="GO:0016926">
    <property type="term" value="P:protein desumoylation"/>
    <property type="evidence" value="ECO:0007669"/>
    <property type="project" value="UniProtKB-ARBA"/>
</dbReference>
<dbReference type="AlphaFoldDB" id="A0A078J644"/>
<proteinExistence type="inferred from homology"/>
<feature type="compositionally biased region" description="Basic and acidic residues" evidence="5">
    <location>
        <begin position="248"/>
        <end position="258"/>
    </location>
</feature>
<evidence type="ECO:0000256" key="4">
    <source>
        <dbReference type="ARBA" id="ARBA00022807"/>
    </source>
</evidence>
<keyword evidence="4" id="KW-0788">Thiol protease</keyword>
<keyword evidence="8" id="KW-1185">Reference proteome</keyword>
<dbReference type="GO" id="GO:0005634">
    <property type="term" value="C:nucleus"/>
    <property type="evidence" value="ECO:0000318"/>
    <property type="project" value="GO_Central"/>
</dbReference>
<evidence type="ECO:0000256" key="3">
    <source>
        <dbReference type="ARBA" id="ARBA00022801"/>
    </source>
</evidence>
<dbReference type="STRING" id="3708.A0A078J644"/>